<protein>
    <recommendedName>
        <fullName evidence="4">DNA mismatch repair protein MutL</fullName>
    </recommendedName>
</protein>
<dbReference type="InterPro" id="IPR014762">
    <property type="entry name" value="DNA_mismatch_repair_CS"/>
</dbReference>
<feature type="domain" description="DNA mismatch repair protein S5" evidence="7">
    <location>
        <begin position="209"/>
        <end position="327"/>
    </location>
</feature>
<comment type="function">
    <text evidence="4">This protein is involved in the repair of mismatches in DNA. It is required for dam-dependent methyl-directed DNA mismatch repair. May act as a 'molecular matchmaker', a protein that promotes the formation of a stable complex between two or more DNA-binding proteins in an ATP-dependent manner without itself being part of a final effector complex.</text>
</comment>
<dbReference type="Pfam" id="PF01119">
    <property type="entry name" value="DNA_mis_repair"/>
    <property type="match status" value="1"/>
</dbReference>
<dbReference type="RefSeq" id="WP_075442611.1">
    <property type="nucleotide sequence ID" value="NZ_FOQK01000006.1"/>
</dbReference>
<accession>A0A1I3DDS1</accession>
<dbReference type="Pfam" id="PF13589">
    <property type="entry name" value="HATPase_c_3"/>
    <property type="match status" value="1"/>
</dbReference>
<dbReference type="PROSITE" id="PS00058">
    <property type="entry name" value="DNA_MISMATCH_REPAIR_1"/>
    <property type="match status" value="1"/>
</dbReference>
<dbReference type="SMART" id="SM01340">
    <property type="entry name" value="DNA_mis_repair"/>
    <property type="match status" value="1"/>
</dbReference>
<dbReference type="FunFam" id="3.30.565.10:FF:000003">
    <property type="entry name" value="DNA mismatch repair endonuclease MutL"/>
    <property type="match status" value="1"/>
</dbReference>
<dbReference type="InterPro" id="IPR042121">
    <property type="entry name" value="MutL_C_regsub"/>
</dbReference>
<dbReference type="NCBIfam" id="TIGR00585">
    <property type="entry name" value="mutl"/>
    <property type="match status" value="1"/>
</dbReference>
<dbReference type="Gene3D" id="3.30.1540.20">
    <property type="entry name" value="MutL, C-terminal domain, dimerisation subdomain"/>
    <property type="match status" value="1"/>
</dbReference>
<dbReference type="InterPro" id="IPR038973">
    <property type="entry name" value="MutL/Mlh/Pms-like"/>
</dbReference>
<feature type="domain" description="MutL C-terminal dimerisation" evidence="6">
    <location>
        <begin position="476"/>
        <end position="616"/>
    </location>
</feature>
<feature type="region of interest" description="Disordered" evidence="5">
    <location>
        <begin position="430"/>
        <end position="458"/>
    </location>
</feature>
<evidence type="ECO:0000256" key="2">
    <source>
        <dbReference type="ARBA" id="ARBA00022763"/>
    </source>
</evidence>
<keyword evidence="2 4" id="KW-0227">DNA damage</keyword>
<feature type="compositionally biased region" description="Polar residues" evidence="5">
    <location>
        <begin position="430"/>
        <end position="451"/>
    </location>
</feature>
<dbReference type="Gene3D" id="3.30.230.10">
    <property type="match status" value="1"/>
</dbReference>
<dbReference type="Gene3D" id="3.30.565.10">
    <property type="entry name" value="Histidine kinase-like ATPase, C-terminal domain"/>
    <property type="match status" value="1"/>
</dbReference>
<dbReference type="InterPro" id="IPR013507">
    <property type="entry name" value="DNA_mismatch_S5_2-like"/>
</dbReference>
<dbReference type="HAMAP" id="MF_00149">
    <property type="entry name" value="DNA_mis_repair"/>
    <property type="match status" value="1"/>
</dbReference>
<evidence type="ECO:0000256" key="3">
    <source>
        <dbReference type="ARBA" id="ARBA00023204"/>
    </source>
</evidence>
<dbReference type="CDD" id="cd16926">
    <property type="entry name" value="HATPase_MutL-MLH-PMS-like"/>
    <property type="match status" value="1"/>
</dbReference>
<dbReference type="InterPro" id="IPR020568">
    <property type="entry name" value="Ribosomal_Su5_D2-typ_SF"/>
</dbReference>
<dbReference type="GO" id="GO:0016887">
    <property type="term" value="F:ATP hydrolysis activity"/>
    <property type="evidence" value="ECO:0007669"/>
    <property type="project" value="InterPro"/>
</dbReference>
<name>A0A1I3DDS1_SELRU</name>
<evidence type="ECO:0000256" key="5">
    <source>
        <dbReference type="SAM" id="MobiDB-lite"/>
    </source>
</evidence>
<dbReference type="SUPFAM" id="SSF54211">
    <property type="entry name" value="Ribosomal protein S5 domain 2-like"/>
    <property type="match status" value="1"/>
</dbReference>
<dbReference type="SUPFAM" id="SSF118116">
    <property type="entry name" value="DNA mismatch repair protein MutL"/>
    <property type="match status" value="1"/>
</dbReference>
<dbReference type="GO" id="GO:0006298">
    <property type="term" value="P:mismatch repair"/>
    <property type="evidence" value="ECO:0007669"/>
    <property type="project" value="UniProtKB-UniRule"/>
</dbReference>
<dbReference type="InterPro" id="IPR020667">
    <property type="entry name" value="DNA_mismatch_repair_MutL"/>
</dbReference>
<dbReference type="GO" id="GO:0140664">
    <property type="term" value="F:ATP-dependent DNA damage sensor activity"/>
    <property type="evidence" value="ECO:0007669"/>
    <property type="project" value="InterPro"/>
</dbReference>
<dbReference type="SUPFAM" id="SSF55874">
    <property type="entry name" value="ATPase domain of HSP90 chaperone/DNA topoisomerase II/histidine kinase"/>
    <property type="match status" value="1"/>
</dbReference>
<dbReference type="SMART" id="SM00853">
    <property type="entry name" value="MutL_C"/>
    <property type="match status" value="1"/>
</dbReference>
<evidence type="ECO:0000256" key="4">
    <source>
        <dbReference type="HAMAP-Rule" id="MF_00149"/>
    </source>
</evidence>
<dbReference type="InterPro" id="IPR037198">
    <property type="entry name" value="MutL_C_sf"/>
</dbReference>
<evidence type="ECO:0000313" key="8">
    <source>
        <dbReference type="EMBL" id="SFH84912.1"/>
    </source>
</evidence>
<evidence type="ECO:0000259" key="7">
    <source>
        <dbReference type="SMART" id="SM01340"/>
    </source>
</evidence>
<dbReference type="CDD" id="cd00782">
    <property type="entry name" value="MutL_Trans"/>
    <property type="match status" value="1"/>
</dbReference>
<dbReference type="InterPro" id="IPR014790">
    <property type="entry name" value="MutL_C"/>
</dbReference>
<dbReference type="Proteomes" id="UP000183639">
    <property type="component" value="Unassembled WGS sequence"/>
</dbReference>
<dbReference type="PANTHER" id="PTHR10073:SF12">
    <property type="entry name" value="DNA MISMATCH REPAIR PROTEIN MLH1"/>
    <property type="match status" value="1"/>
</dbReference>
<sequence length="663" mass="72637">MSLIHVLDDNTINKIAAGEVVERPASVIKELIENAMDAGANRIEVEIMAGGTSFMRVTDNGKGMSMEDAKLAILRHATSKIREVGDLNTIGTLGFRGEALPTIASVSRFTMLTRQKGDDLGTRVDISGGKTPDIIETGCGLGTTIKVEDLFFNTPARKKFLKTNHTEGSKINDFIVKLALSRPDIEFHFINNNKVSVVTPGNDNLFDTIQAIYGANVADSLLALSLDSEEVKISGYITKPSLLKSSRGWQTYIVNGRIIQNRAIAKAIDNAYKSLIPKSGFPLAVLKIEVPQRTIDVNVHPQKSEMKFEDEGLIFKAVYKAVLDAIRPASDRGLGEVAAVVEKPRPNYTMEPMHFVPATEPVRQVSADRSHDSAPRTIYEAVHRPASQPSIGFADAQAELRQARQTHYPAPEPQERVAEGAKDFGAADKSTLTSQADKSNLTSQADWSDSGQDGAAAPQADCEAQALLDAEGTIIPIGQVDLTYIIAQDAKGLYLIDQHAAHERILFDKLSAMADGIPSQQLLVHQLLTFDRKEAALVEENKELFAKLGFHMEPAGDLDYRLMEVPADVPVSEAEDIIREILTGLNEMHETTAKEIRQHCLATTACRAAIKAGEELNLRQMQILLEELSHTPFPYTCPHGRPTILKFSSEDLAKMFKRTGFGF</sequence>
<dbReference type="Gene3D" id="3.30.1370.100">
    <property type="entry name" value="MutL, C-terminal domain, regulatory subdomain"/>
    <property type="match status" value="1"/>
</dbReference>
<reference evidence="8 9" key="1">
    <citation type="submission" date="2016-10" db="EMBL/GenBank/DDBJ databases">
        <authorList>
            <person name="de Groot N.N."/>
        </authorList>
    </citation>
    <scope>NUCLEOTIDE SEQUENCE [LARGE SCALE GENOMIC DNA]</scope>
    <source>
        <strain evidence="8 9">Z108</strain>
    </source>
</reference>
<keyword evidence="3 4" id="KW-0234">DNA repair</keyword>
<dbReference type="AlphaFoldDB" id="A0A1I3DDS1"/>
<proteinExistence type="inferred from homology"/>
<evidence type="ECO:0000313" key="9">
    <source>
        <dbReference type="Proteomes" id="UP000183639"/>
    </source>
</evidence>
<dbReference type="GO" id="GO:0032300">
    <property type="term" value="C:mismatch repair complex"/>
    <property type="evidence" value="ECO:0007669"/>
    <property type="project" value="InterPro"/>
</dbReference>
<evidence type="ECO:0000259" key="6">
    <source>
        <dbReference type="SMART" id="SM00853"/>
    </source>
</evidence>
<dbReference type="OrthoDB" id="9763467at2"/>
<dbReference type="InterPro" id="IPR002099">
    <property type="entry name" value="MutL/Mlh/PMS"/>
</dbReference>
<organism evidence="8 9">
    <name type="scientific">Selenomonas ruminantium</name>
    <dbReference type="NCBI Taxonomy" id="971"/>
    <lineage>
        <taxon>Bacteria</taxon>
        <taxon>Bacillati</taxon>
        <taxon>Bacillota</taxon>
        <taxon>Negativicutes</taxon>
        <taxon>Selenomonadales</taxon>
        <taxon>Selenomonadaceae</taxon>
        <taxon>Selenomonas</taxon>
    </lineage>
</organism>
<dbReference type="GO" id="GO:0005524">
    <property type="term" value="F:ATP binding"/>
    <property type="evidence" value="ECO:0007669"/>
    <property type="project" value="InterPro"/>
</dbReference>
<comment type="similarity">
    <text evidence="1 4">Belongs to the DNA mismatch repair MutL/HexB family.</text>
</comment>
<gene>
    <name evidence="4" type="primary">mutL</name>
    <name evidence="8" type="ORF">SAMN04487861_10638</name>
</gene>
<dbReference type="InterPro" id="IPR014721">
    <property type="entry name" value="Ribsml_uS5_D2-typ_fold_subgr"/>
</dbReference>
<dbReference type="InterPro" id="IPR042120">
    <property type="entry name" value="MutL_C_dimsub"/>
</dbReference>
<dbReference type="Pfam" id="PF08676">
    <property type="entry name" value="MutL_C"/>
    <property type="match status" value="1"/>
</dbReference>
<dbReference type="EMBL" id="FOQK01000006">
    <property type="protein sequence ID" value="SFH84912.1"/>
    <property type="molecule type" value="Genomic_DNA"/>
</dbReference>
<dbReference type="GO" id="GO:0030983">
    <property type="term" value="F:mismatched DNA binding"/>
    <property type="evidence" value="ECO:0007669"/>
    <property type="project" value="InterPro"/>
</dbReference>
<dbReference type="PANTHER" id="PTHR10073">
    <property type="entry name" value="DNA MISMATCH REPAIR PROTEIN MLH, PMS, MUTL"/>
    <property type="match status" value="1"/>
</dbReference>
<evidence type="ECO:0000256" key="1">
    <source>
        <dbReference type="ARBA" id="ARBA00006082"/>
    </source>
</evidence>
<dbReference type="InterPro" id="IPR036890">
    <property type="entry name" value="HATPase_C_sf"/>
</dbReference>